<dbReference type="EMBL" id="HBFP01011001">
    <property type="protein sequence ID" value="CAD8823524.1"/>
    <property type="molecule type" value="Transcribed_RNA"/>
</dbReference>
<evidence type="ECO:0000256" key="5">
    <source>
        <dbReference type="ARBA" id="ARBA00023187"/>
    </source>
</evidence>
<evidence type="ECO:0000313" key="9">
    <source>
        <dbReference type="EMBL" id="CAD8823524.1"/>
    </source>
</evidence>
<evidence type="ECO:0000256" key="4">
    <source>
        <dbReference type="ARBA" id="ARBA00022728"/>
    </source>
</evidence>
<dbReference type="GO" id="GO:0000974">
    <property type="term" value="C:Prp19 complex"/>
    <property type="evidence" value="ECO:0007669"/>
    <property type="project" value="TreeGrafter"/>
</dbReference>
<keyword evidence="4 7" id="KW-0747">Spliceosome</keyword>
<gene>
    <name evidence="9" type="ORF">TOLI1172_LOCUS7922</name>
</gene>
<dbReference type="AlphaFoldDB" id="A0A7S0ZJG1"/>
<feature type="region of interest" description="Disordered" evidence="8">
    <location>
        <begin position="26"/>
        <end position="66"/>
    </location>
</feature>
<dbReference type="Pfam" id="PF08231">
    <property type="entry name" value="SYF2"/>
    <property type="match status" value="1"/>
</dbReference>
<dbReference type="PANTHER" id="PTHR13264">
    <property type="entry name" value="GCIP-INTERACTING PROTEIN P29"/>
    <property type="match status" value="1"/>
</dbReference>
<proteinExistence type="inferred from homology"/>
<dbReference type="InterPro" id="IPR013260">
    <property type="entry name" value="mRNA_splic_SYF2"/>
</dbReference>
<keyword evidence="5 7" id="KW-0508">mRNA splicing</keyword>
<evidence type="ECO:0000256" key="3">
    <source>
        <dbReference type="ARBA" id="ARBA00022664"/>
    </source>
</evidence>
<keyword evidence="6 7" id="KW-0539">Nucleus</keyword>
<dbReference type="GO" id="GO:0071013">
    <property type="term" value="C:catalytic step 2 spliceosome"/>
    <property type="evidence" value="ECO:0007669"/>
    <property type="project" value="TreeGrafter"/>
</dbReference>
<evidence type="ECO:0000256" key="6">
    <source>
        <dbReference type="ARBA" id="ARBA00023242"/>
    </source>
</evidence>
<sequence>MEDRVAAIRAKLEAARELNLEAVEVYSGRQGKDKEERGDDDPSKSAEMYRRKRQRLGKNSDLLSSDGLSIPVSELQYQKSKYEAKRGLNASQHDPESSLFKSFEKRALRCDEENQNQNPIDIMKQDLIDTQKKRHSFSRRREFSGAHGSINERNLKFNKKLERAFDQHTQTTKQNLERGTALPRHSE</sequence>
<dbReference type="GO" id="GO:0000398">
    <property type="term" value="P:mRNA splicing, via spliceosome"/>
    <property type="evidence" value="ECO:0007669"/>
    <property type="project" value="UniProtKB-UniRule"/>
</dbReference>
<comment type="similarity">
    <text evidence="2 7">Belongs to the SYF2 family.</text>
</comment>
<organism evidence="9">
    <name type="scientific">Timspurckia oligopyrenoides</name>
    <dbReference type="NCBI Taxonomy" id="708627"/>
    <lineage>
        <taxon>Eukaryota</taxon>
        <taxon>Rhodophyta</taxon>
        <taxon>Bangiophyceae</taxon>
        <taxon>Porphyridiales</taxon>
        <taxon>Porphyridiaceae</taxon>
        <taxon>Timspurckia</taxon>
    </lineage>
</organism>
<feature type="compositionally biased region" description="Basic and acidic residues" evidence="8">
    <location>
        <begin position="30"/>
        <end position="49"/>
    </location>
</feature>
<name>A0A7S0ZJG1_9RHOD</name>
<dbReference type="GO" id="GO:0071014">
    <property type="term" value="C:post-mRNA release spliceosomal complex"/>
    <property type="evidence" value="ECO:0007669"/>
    <property type="project" value="TreeGrafter"/>
</dbReference>
<accession>A0A7S0ZJG1</accession>
<keyword evidence="3 7" id="KW-0507">mRNA processing</keyword>
<comment type="subunit">
    <text evidence="7">May be part of a spliceosome complex.</text>
</comment>
<comment type="subcellular location">
    <subcellularLocation>
        <location evidence="1 7">Nucleus</location>
    </subcellularLocation>
</comment>
<evidence type="ECO:0000256" key="2">
    <source>
        <dbReference type="ARBA" id="ARBA00010028"/>
    </source>
</evidence>
<evidence type="ECO:0000256" key="1">
    <source>
        <dbReference type="ARBA" id="ARBA00004123"/>
    </source>
</evidence>
<reference evidence="9" key="1">
    <citation type="submission" date="2021-01" db="EMBL/GenBank/DDBJ databases">
        <authorList>
            <person name="Corre E."/>
            <person name="Pelletier E."/>
            <person name="Niang G."/>
            <person name="Scheremetjew M."/>
            <person name="Finn R."/>
            <person name="Kale V."/>
            <person name="Holt S."/>
            <person name="Cochrane G."/>
            <person name="Meng A."/>
            <person name="Brown T."/>
            <person name="Cohen L."/>
        </authorList>
    </citation>
    <scope>NUCLEOTIDE SEQUENCE</scope>
    <source>
        <strain evidence="9">CCMP3278</strain>
    </source>
</reference>
<protein>
    <recommendedName>
        <fullName evidence="7">Pre-mRNA-splicing factor SYF2</fullName>
    </recommendedName>
</protein>
<dbReference type="PANTHER" id="PTHR13264:SF5">
    <property type="entry name" value="PRE-MRNA-SPLICING FACTOR SYF2"/>
    <property type="match status" value="1"/>
</dbReference>
<evidence type="ECO:0000256" key="7">
    <source>
        <dbReference type="RuleBase" id="RU367148"/>
    </source>
</evidence>
<evidence type="ECO:0000256" key="8">
    <source>
        <dbReference type="SAM" id="MobiDB-lite"/>
    </source>
</evidence>
<feature type="region of interest" description="Disordered" evidence="8">
    <location>
        <begin position="164"/>
        <end position="187"/>
    </location>
</feature>
<comment type="function">
    <text evidence="7">Involved in pre-mRNA splicing.</text>
</comment>